<dbReference type="InterPro" id="IPR036291">
    <property type="entry name" value="NAD(P)-bd_dom_sf"/>
</dbReference>
<dbReference type="EMBL" id="JBHSIS010000024">
    <property type="protein sequence ID" value="MFC4858875.1"/>
    <property type="molecule type" value="Genomic_DNA"/>
</dbReference>
<evidence type="ECO:0000313" key="1">
    <source>
        <dbReference type="EMBL" id="MFC4858875.1"/>
    </source>
</evidence>
<dbReference type="RefSeq" id="WP_378061577.1">
    <property type="nucleotide sequence ID" value="NZ_JBHSIS010000024.1"/>
</dbReference>
<accession>A0ABV9SAU3</accession>
<gene>
    <name evidence="1" type="ORF">ACFPCV_35720</name>
</gene>
<proteinExistence type="predicted"/>
<dbReference type="Gene3D" id="3.40.50.720">
    <property type="entry name" value="NAD(P)-binding Rossmann-like Domain"/>
    <property type="match status" value="1"/>
</dbReference>
<sequence>MRILVLGGTIFVGHAVAVEGSLRGHDVVCAARGESGAVPDGTTLVRVDRDAEDGLAPLTGETFDAVVDVAPLSYPWVRRALDALGDRAGHWTFVSTINVYADNATPGQTPATGPLVPALEEHSTRDDMIARGEDGVRRYGGIKVASENAVRSAMGDRAFVARPGLVTGSWDRSDRFGYWPGRFARGGTVLVPETDSPIQIIDVKDFARWVVDAAENGTGGTYDAVGPHRPTTEMIEQIAAVTGFDGEIVKASSEWLTEEGVNPWSGPKSLPLWLPAGYEGLKAHDPAPSVAAGLRFSPFEDAVLDALARERELGLDRSRKAGLSREEEKELLAKL</sequence>
<dbReference type="Proteomes" id="UP001595859">
    <property type="component" value="Unassembled WGS sequence"/>
</dbReference>
<organism evidence="1 2">
    <name type="scientific">Actinophytocola glycyrrhizae</name>
    <dbReference type="NCBI Taxonomy" id="2044873"/>
    <lineage>
        <taxon>Bacteria</taxon>
        <taxon>Bacillati</taxon>
        <taxon>Actinomycetota</taxon>
        <taxon>Actinomycetes</taxon>
        <taxon>Pseudonocardiales</taxon>
        <taxon>Pseudonocardiaceae</taxon>
    </lineage>
</organism>
<name>A0ABV9SAU3_9PSEU</name>
<reference evidence="2" key="1">
    <citation type="journal article" date="2019" name="Int. J. Syst. Evol. Microbiol.">
        <title>The Global Catalogue of Microorganisms (GCM) 10K type strain sequencing project: providing services to taxonomists for standard genome sequencing and annotation.</title>
        <authorList>
            <consortium name="The Broad Institute Genomics Platform"/>
            <consortium name="The Broad Institute Genome Sequencing Center for Infectious Disease"/>
            <person name="Wu L."/>
            <person name="Ma J."/>
        </authorList>
    </citation>
    <scope>NUCLEOTIDE SEQUENCE [LARGE SCALE GENOMIC DNA]</scope>
    <source>
        <strain evidence="2">ZS-22-S1</strain>
    </source>
</reference>
<dbReference type="SUPFAM" id="SSF51735">
    <property type="entry name" value="NAD(P)-binding Rossmann-fold domains"/>
    <property type="match status" value="1"/>
</dbReference>
<keyword evidence="2" id="KW-1185">Reference proteome</keyword>
<protein>
    <submittedName>
        <fullName evidence="1">Epimerase</fullName>
    </submittedName>
</protein>
<comment type="caution">
    <text evidence="1">The sequence shown here is derived from an EMBL/GenBank/DDBJ whole genome shotgun (WGS) entry which is preliminary data.</text>
</comment>
<evidence type="ECO:0000313" key="2">
    <source>
        <dbReference type="Proteomes" id="UP001595859"/>
    </source>
</evidence>